<proteinExistence type="predicted"/>
<reference evidence="1" key="1">
    <citation type="submission" date="2024-06" db="EMBL/GenBank/DDBJ databases">
        <title>Caulobacter inopinatus, sp. nov.</title>
        <authorList>
            <person name="Donachie S.P."/>
        </authorList>
    </citation>
    <scope>NUCLEOTIDE SEQUENCE</scope>
    <source>
        <strain evidence="1">73W</strain>
    </source>
</reference>
<protein>
    <recommendedName>
        <fullName evidence="2">DUF2267 domain-containing protein</fullName>
    </recommendedName>
</protein>
<evidence type="ECO:0000313" key="1">
    <source>
        <dbReference type="EMBL" id="XDO95309.1"/>
    </source>
</evidence>
<name>A0AB39KNS8_9CAUL</name>
<sequence length="140" mass="13995">MIEDLIAEISARTPLNPDQARKALTGALSLIAKHGEPAKVAELFAAAPGAQALAAEGAVQPAKSGLFGGLMKAAGGASGAAMSDGMAMMQSLSRAGVDQDGLKAMLPVAGAWVRERAGGRDLLNETLTSIPGVGGMLSRA</sequence>
<dbReference type="RefSeq" id="WP_369058159.1">
    <property type="nucleotide sequence ID" value="NZ_CP158375.1"/>
</dbReference>
<gene>
    <name evidence="1" type="ORF">ABOZ73_10815</name>
</gene>
<dbReference type="AlphaFoldDB" id="A0AB39KNS8"/>
<dbReference type="EMBL" id="CP158375">
    <property type="protein sequence ID" value="XDO95309.1"/>
    <property type="molecule type" value="Genomic_DNA"/>
</dbReference>
<organism evidence="1">
    <name type="scientific">Caulobacter sp. 73W</name>
    <dbReference type="NCBI Taxonomy" id="3161137"/>
    <lineage>
        <taxon>Bacteria</taxon>
        <taxon>Pseudomonadati</taxon>
        <taxon>Pseudomonadota</taxon>
        <taxon>Alphaproteobacteria</taxon>
        <taxon>Caulobacterales</taxon>
        <taxon>Caulobacteraceae</taxon>
        <taxon>Caulobacter</taxon>
    </lineage>
</organism>
<accession>A0AB39KNS8</accession>
<evidence type="ECO:0008006" key="2">
    <source>
        <dbReference type="Google" id="ProtNLM"/>
    </source>
</evidence>